<dbReference type="InterPro" id="IPR050266">
    <property type="entry name" value="AB_hydrolase_sf"/>
</dbReference>
<dbReference type="Gene3D" id="3.40.50.1820">
    <property type="entry name" value="alpha/beta hydrolase"/>
    <property type="match status" value="1"/>
</dbReference>
<protein>
    <submittedName>
        <fullName evidence="3">Alpha/beta hydrolase</fullName>
    </submittedName>
</protein>
<dbReference type="PRINTS" id="PR00111">
    <property type="entry name" value="ABHYDROLASE"/>
</dbReference>
<organism evidence="3 4">
    <name type="scientific">Umezawaea endophytica</name>
    <dbReference type="NCBI Taxonomy" id="1654476"/>
    <lineage>
        <taxon>Bacteria</taxon>
        <taxon>Bacillati</taxon>
        <taxon>Actinomycetota</taxon>
        <taxon>Actinomycetes</taxon>
        <taxon>Pseudonocardiales</taxon>
        <taxon>Pseudonocardiaceae</taxon>
        <taxon>Umezawaea</taxon>
    </lineage>
</organism>
<sequence>MISFEDLGAGRPFLLLHGGGGPGTVAGFARLLAAHGRVIAPVHPGFNGTERADGLVTMRGLADLYLGLLEELDLRDVVVVGNSMGGWIGAEMAAADTGRISGLVLVNSVGLDVPGEPVADIFPLSPVELAKLSFHDPARFALDPATLPEAQRVVMAANRAALVVYGAAGMTDPTLRDRLSDIAVPTVVLWGESDEVVTPAYGREFAAAVPGASFRLLPATGHVPQVETPELLLAAVLDFVGQTAQ</sequence>
<name>A0A9X2VQ92_9PSEU</name>
<dbReference type="GO" id="GO:0016787">
    <property type="term" value="F:hydrolase activity"/>
    <property type="evidence" value="ECO:0007669"/>
    <property type="project" value="UniProtKB-KW"/>
</dbReference>
<proteinExistence type="predicted"/>
<keyword evidence="1 3" id="KW-0378">Hydrolase</keyword>
<dbReference type="AlphaFoldDB" id="A0A9X2VQ92"/>
<dbReference type="SUPFAM" id="SSF53474">
    <property type="entry name" value="alpha/beta-Hydrolases"/>
    <property type="match status" value="1"/>
</dbReference>
<evidence type="ECO:0000256" key="1">
    <source>
        <dbReference type="ARBA" id="ARBA00022801"/>
    </source>
</evidence>
<gene>
    <name evidence="3" type="ORF">NZH93_28870</name>
</gene>
<dbReference type="PANTHER" id="PTHR43798">
    <property type="entry name" value="MONOACYLGLYCEROL LIPASE"/>
    <property type="match status" value="1"/>
</dbReference>
<keyword evidence="4" id="KW-1185">Reference proteome</keyword>
<evidence type="ECO:0000313" key="3">
    <source>
        <dbReference type="EMBL" id="MCS7480888.1"/>
    </source>
</evidence>
<dbReference type="RefSeq" id="WP_259626373.1">
    <property type="nucleotide sequence ID" value="NZ_JANYMP010000015.1"/>
</dbReference>
<comment type="caution">
    <text evidence="3">The sequence shown here is derived from an EMBL/GenBank/DDBJ whole genome shotgun (WGS) entry which is preliminary data.</text>
</comment>
<evidence type="ECO:0000259" key="2">
    <source>
        <dbReference type="Pfam" id="PF12697"/>
    </source>
</evidence>
<dbReference type="EMBL" id="JANYMP010000015">
    <property type="protein sequence ID" value="MCS7480888.1"/>
    <property type="molecule type" value="Genomic_DNA"/>
</dbReference>
<reference evidence="3" key="1">
    <citation type="submission" date="2022-08" db="EMBL/GenBank/DDBJ databases">
        <authorList>
            <person name="Tistechok S."/>
            <person name="Samborskyy M."/>
            <person name="Roman I."/>
        </authorList>
    </citation>
    <scope>NUCLEOTIDE SEQUENCE</scope>
    <source>
        <strain evidence="3">DSM 103496</strain>
    </source>
</reference>
<dbReference type="GO" id="GO:0016020">
    <property type="term" value="C:membrane"/>
    <property type="evidence" value="ECO:0007669"/>
    <property type="project" value="TreeGrafter"/>
</dbReference>
<dbReference type="InterPro" id="IPR000073">
    <property type="entry name" value="AB_hydrolase_1"/>
</dbReference>
<dbReference type="Proteomes" id="UP001141259">
    <property type="component" value="Unassembled WGS sequence"/>
</dbReference>
<dbReference type="PANTHER" id="PTHR43798:SF31">
    <property type="entry name" value="AB HYDROLASE SUPERFAMILY PROTEIN YCLE"/>
    <property type="match status" value="1"/>
</dbReference>
<feature type="domain" description="AB hydrolase-1" evidence="2">
    <location>
        <begin position="13"/>
        <end position="234"/>
    </location>
</feature>
<evidence type="ECO:0000313" key="4">
    <source>
        <dbReference type="Proteomes" id="UP001141259"/>
    </source>
</evidence>
<dbReference type="InterPro" id="IPR029058">
    <property type="entry name" value="AB_hydrolase_fold"/>
</dbReference>
<accession>A0A9X2VQ92</accession>
<dbReference type="Pfam" id="PF12697">
    <property type="entry name" value="Abhydrolase_6"/>
    <property type="match status" value="1"/>
</dbReference>